<dbReference type="AlphaFoldDB" id="A0A0F9S3Z2"/>
<evidence type="ECO:0000313" key="2">
    <source>
        <dbReference type="EMBL" id="KKN63565.1"/>
    </source>
</evidence>
<name>A0A0F9S3Z2_9ZZZZ</name>
<evidence type="ECO:0000256" key="1">
    <source>
        <dbReference type="SAM" id="MobiDB-lite"/>
    </source>
</evidence>
<organism evidence="2">
    <name type="scientific">marine sediment metagenome</name>
    <dbReference type="NCBI Taxonomy" id="412755"/>
    <lineage>
        <taxon>unclassified sequences</taxon>
        <taxon>metagenomes</taxon>
        <taxon>ecological metagenomes</taxon>
    </lineage>
</organism>
<dbReference type="EMBL" id="LAZR01000585">
    <property type="protein sequence ID" value="KKN63565.1"/>
    <property type="molecule type" value="Genomic_DNA"/>
</dbReference>
<feature type="region of interest" description="Disordered" evidence="1">
    <location>
        <begin position="1"/>
        <end position="26"/>
    </location>
</feature>
<sequence>MATGPDDLTSWRPDDGSEEEAERVAADGKRFVESIEAVFSLGETCARFMEAWDAAAANGLTMEQWRELPGPRRAMLVQRRRAGRRARQTRRNAR</sequence>
<protein>
    <submittedName>
        <fullName evidence="2">Uncharacterized protein</fullName>
    </submittedName>
</protein>
<proteinExistence type="predicted"/>
<reference evidence="2" key="1">
    <citation type="journal article" date="2015" name="Nature">
        <title>Complex archaea that bridge the gap between prokaryotes and eukaryotes.</title>
        <authorList>
            <person name="Spang A."/>
            <person name="Saw J.H."/>
            <person name="Jorgensen S.L."/>
            <person name="Zaremba-Niedzwiedzka K."/>
            <person name="Martijn J."/>
            <person name="Lind A.E."/>
            <person name="van Eijk R."/>
            <person name="Schleper C."/>
            <person name="Guy L."/>
            <person name="Ettema T.J."/>
        </authorList>
    </citation>
    <scope>NUCLEOTIDE SEQUENCE</scope>
</reference>
<comment type="caution">
    <text evidence="2">The sequence shown here is derived from an EMBL/GenBank/DDBJ whole genome shotgun (WGS) entry which is preliminary data.</text>
</comment>
<gene>
    <name evidence="2" type="ORF">LCGC14_0500130</name>
</gene>
<accession>A0A0F9S3Z2</accession>